<organism evidence="1 2">
    <name type="scientific">Ancylomarina salipaludis</name>
    <dbReference type="NCBI Taxonomy" id="2501299"/>
    <lineage>
        <taxon>Bacteria</taxon>
        <taxon>Pseudomonadati</taxon>
        <taxon>Bacteroidota</taxon>
        <taxon>Bacteroidia</taxon>
        <taxon>Marinilabiliales</taxon>
        <taxon>Marinifilaceae</taxon>
        <taxon>Ancylomarina</taxon>
    </lineage>
</organism>
<dbReference type="PANTHER" id="PTHR41247:SF1">
    <property type="entry name" value="HTH-TYPE TRANSCRIPTIONAL REPRESSOR YCNK"/>
    <property type="match status" value="1"/>
</dbReference>
<dbReference type="InterPro" id="IPR008719">
    <property type="entry name" value="N2O_reductase_NosL"/>
</dbReference>
<dbReference type="Pfam" id="PF05573">
    <property type="entry name" value="NosL"/>
    <property type="match status" value="1"/>
</dbReference>
<dbReference type="PANTHER" id="PTHR41247">
    <property type="entry name" value="HTH-TYPE TRANSCRIPTIONAL REPRESSOR YCNK"/>
    <property type="match status" value="1"/>
</dbReference>
<dbReference type="EMBL" id="SAXA01000002">
    <property type="protein sequence ID" value="RXQ96606.1"/>
    <property type="molecule type" value="Genomic_DNA"/>
</dbReference>
<reference evidence="1 2" key="1">
    <citation type="submission" date="2019-01" db="EMBL/GenBank/DDBJ databases">
        <title>Ancylomarina salipaludis sp. nov., isolated from a salt marsh.</title>
        <authorList>
            <person name="Yoon J.-H."/>
        </authorList>
    </citation>
    <scope>NUCLEOTIDE SEQUENCE [LARGE SCALE GENOMIC DNA]</scope>
    <source>
        <strain evidence="1 2">SHSM-M15</strain>
    </source>
</reference>
<evidence type="ECO:0008006" key="3">
    <source>
        <dbReference type="Google" id="ProtNLM"/>
    </source>
</evidence>
<dbReference type="AlphaFoldDB" id="A0A4Q1JQ65"/>
<dbReference type="SUPFAM" id="SSF160387">
    <property type="entry name" value="NosL/MerB-like"/>
    <property type="match status" value="1"/>
</dbReference>
<dbReference type="RefSeq" id="WP_129252789.1">
    <property type="nucleotide sequence ID" value="NZ_SAXA01000002.1"/>
</dbReference>
<sequence length="151" mass="17195">MEKKIGHYSLILIFILALTSCQPKEKAIAYGQDQCQHCRMMIVEKQYGSELVSKKGKVYTFDSIECLIDYLQTDNIDENEIALSLVTSFNQPEALRSVKDSYYLHSLKLPSPMGMFLTAFESEEAAMAAKEKFGGKVMNWDNLLKEYSSLK</sequence>
<dbReference type="PROSITE" id="PS51257">
    <property type="entry name" value="PROKAR_LIPOPROTEIN"/>
    <property type="match status" value="1"/>
</dbReference>
<accession>A0A4Q1JQ65</accession>
<keyword evidence="2" id="KW-1185">Reference proteome</keyword>
<evidence type="ECO:0000313" key="1">
    <source>
        <dbReference type="EMBL" id="RXQ96606.1"/>
    </source>
</evidence>
<dbReference type="Proteomes" id="UP000289703">
    <property type="component" value="Unassembled WGS sequence"/>
</dbReference>
<dbReference type="OrthoDB" id="9792749at2"/>
<comment type="caution">
    <text evidence="1">The sequence shown here is derived from an EMBL/GenBank/DDBJ whole genome shotgun (WGS) entry which is preliminary data.</text>
</comment>
<protein>
    <recommendedName>
        <fullName evidence="3">Nitrous oxide reductase</fullName>
    </recommendedName>
</protein>
<proteinExistence type="predicted"/>
<evidence type="ECO:0000313" key="2">
    <source>
        <dbReference type="Proteomes" id="UP000289703"/>
    </source>
</evidence>
<gene>
    <name evidence="1" type="ORF">EO244_02985</name>
</gene>
<name>A0A4Q1JQ65_9BACT</name>